<dbReference type="EMBL" id="GBXM01041354">
    <property type="protein sequence ID" value="JAH67223.1"/>
    <property type="molecule type" value="Transcribed_RNA"/>
</dbReference>
<organism evidence="1">
    <name type="scientific">Anguilla anguilla</name>
    <name type="common">European freshwater eel</name>
    <name type="synonym">Muraena anguilla</name>
    <dbReference type="NCBI Taxonomy" id="7936"/>
    <lineage>
        <taxon>Eukaryota</taxon>
        <taxon>Metazoa</taxon>
        <taxon>Chordata</taxon>
        <taxon>Craniata</taxon>
        <taxon>Vertebrata</taxon>
        <taxon>Euteleostomi</taxon>
        <taxon>Actinopterygii</taxon>
        <taxon>Neopterygii</taxon>
        <taxon>Teleostei</taxon>
        <taxon>Anguilliformes</taxon>
        <taxon>Anguillidae</taxon>
        <taxon>Anguilla</taxon>
    </lineage>
</organism>
<reference evidence="1" key="1">
    <citation type="submission" date="2014-11" db="EMBL/GenBank/DDBJ databases">
        <authorList>
            <person name="Amaro Gonzalez C."/>
        </authorList>
    </citation>
    <scope>NUCLEOTIDE SEQUENCE</scope>
</reference>
<evidence type="ECO:0000313" key="1">
    <source>
        <dbReference type="EMBL" id="JAH67223.1"/>
    </source>
</evidence>
<accession>A0A0E9UQK8</accession>
<sequence>MTFRIFIKNIRKVHFHTFTYNIVRNLKYDLVFSPALPY</sequence>
<protein>
    <submittedName>
        <fullName evidence="1">Uncharacterized protein</fullName>
    </submittedName>
</protein>
<name>A0A0E9UQK8_ANGAN</name>
<reference evidence="1" key="2">
    <citation type="journal article" date="2015" name="Fish Shellfish Immunol.">
        <title>Early steps in the European eel (Anguilla anguilla)-Vibrio vulnificus interaction in the gills: Role of the RtxA13 toxin.</title>
        <authorList>
            <person name="Callol A."/>
            <person name="Pajuelo D."/>
            <person name="Ebbesson L."/>
            <person name="Teles M."/>
            <person name="MacKenzie S."/>
            <person name="Amaro C."/>
        </authorList>
    </citation>
    <scope>NUCLEOTIDE SEQUENCE</scope>
</reference>
<proteinExistence type="predicted"/>
<dbReference type="AlphaFoldDB" id="A0A0E9UQK8"/>